<evidence type="ECO:0000256" key="4">
    <source>
        <dbReference type="ARBA" id="ARBA00022723"/>
    </source>
</evidence>
<dbReference type="InterPro" id="IPR002880">
    <property type="entry name" value="Pyrv_Fd/Flavodoxin_OxRdtase_N"/>
</dbReference>
<comment type="caution">
    <text evidence="11">The sequence shown here is derived from an EMBL/GenBank/DDBJ whole genome shotgun (WGS) entry which is preliminary data.</text>
</comment>
<accession>A0ABR7UXY9</accession>
<dbReference type="InterPro" id="IPR050722">
    <property type="entry name" value="Pyruvate:ferred/Flavod_OxRd"/>
</dbReference>
<evidence type="ECO:0000256" key="9">
    <source>
        <dbReference type="PIRNR" id="PIRNR000159"/>
    </source>
</evidence>
<evidence type="ECO:0000256" key="2">
    <source>
        <dbReference type="ARBA" id="ARBA00022448"/>
    </source>
</evidence>
<dbReference type="SUPFAM" id="SSF53323">
    <property type="entry name" value="Pyruvate-ferredoxin oxidoreductase, PFOR, domain III"/>
    <property type="match status" value="1"/>
</dbReference>
<evidence type="ECO:0000313" key="12">
    <source>
        <dbReference type="Proteomes" id="UP001166021"/>
    </source>
</evidence>
<feature type="domain" description="4Fe-4S ferredoxin-type" evidence="10">
    <location>
        <begin position="740"/>
        <end position="767"/>
    </location>
</feature>
<dbReference type="CDD" id="cd07034">
    <property type="entry name" value="TPP_PYR_PFOR_IOR-alpha_like"/>
    <property type="match status" value="1"/>
</dbReference>
<dbReference type="SUPFAM" id="SSF54862">
    <property type="entry name" value="4Fe-4S ferredoxins"/>
    <property type="match status" value="1"/>
</dbReference>
<gene>
    <name evidence="11" type="primary">nifJ</name>
    <name evidence="11" type="ORF">HPE56_04755</name>
</gene>
<feature type="domain" description="4Fe-4S ferredoxin-type" evidence="10">
    <location>
        <begin position="681"/>
        <end position="711"/>
    </location>
</feature>
<dbReference type="PROSITE" id="PS00198">
    <property type="entry name" value="4FE4S_FER_1"/>
    <property type="match status" value="1"/>
</dbReference>
<evidence type="ECO:0000313" key="11">
    <source>
        <dbReference type="EMBL" id="MBD0777097.1"/>
    </source>
</evidence>
<dbReference type="InterPro" id="IPR011766">
    <property type="entry name" value="TPP_enzyme_TPP-bd"/>
</dbReference>
<keyword evidence="6 9" id="KW-0560">Oxidoreductase</keyword>
<dbReference type="Pfam" id="PF02775">
    <property type="entry name" value="TPP_enzyme_C"/>
    <property type="match status" value="1"/>
</dbReference>
<dbReference type="RefSeq" id="WP_188242631.1">
    <property type="nucleotide sequence ID" value="NZ_JABTCF010000002.1"/>
</dbReference>
<comment type="similarity">
    <text evidence="1 9">Belongs to the pyruvate:ferredoxin/flavodoxin oxidoreductase family.</text>
</comment>
<dbReference type="Pfam" id="PF01558">
    <property type="entry name" value="POR"/>
    <property type="match status" value="1"/>
</dbReference>
<dbReference type="PANTHER" id="PTHR32154">
    <property type="entry name" value="PYRUVATE-FLAVODOXIN OXIDOREDUCTASE-RELATED"/>
    <property type="match status" value="1"/>
</dbReference>
<dbReference type="Gene3D" id="3.40.920.10">
    <property type="entry name" value="Pyruvate-ferredoxin oxidoreductase, PFOR, domain III"/>
    <property type="match status" value="1"/>
</dbReference>
<dbReference type="InterPro" id="IPR017896">
    <property type="entry name" value="4Fe4S_Fe-S-bd"/>
</dbReference>
<keyword evidence="7" id="KW-0408">Iron</keyword>
<dbReference type="Pfam" id="PF17147">
    <property type="entry name" value="PFOR_II"/>
    <property type="match status" value="1"/>
</dbReference>
<evidence type="ECO:0000256" key="3">
    <source>
        <dbReference type="ARBA" id="ARBA00022485"/>
    </source>
</evidence>
<dbReference type="InterPro" id="IPR011895">
    <property type="entry name" value="Pyrv_flavodox_OxRed"/>
</dbReference>
<keyword evidence="2 9" id="KW-0813">Transport</keyword>
<dbReference type="Gene3D" id="3.30.70.20">
    <property type="match status" value="1"/>
</dbReference>
<sequence length="1176" mass="129308">MEKKSKKLICDANEAVARVAHKTNEVCAIYPITPASPMGEHVDVYSSKGLENIWGNVPRIVEMQSEGGASGAVHGSLQVGALTTTFTASQGLLLMIPNMYKMAGELLPSVIHVAARTIATHALSIFGDHSDVMAARQTGFSMLFSGSVQEAQDMALISQVATLKSRIPFMNIFDGFRTSHEIAKIDSIPDDVIIDMMPEDEIMAHKNRSLDPDNPVLRGTSQNPDVFFQAREAANLYYDKVPGIVEDTMDEFYKHTGRKYSLFYYVGHPEAEKVIVIMGSGQGPVMEAIDTMVKNGEKVGAIIVRLFRPFSISHFVDALPETVKKVAVLDRTKEPGSLGEPLYQDVVTAFMESDRAMPQIIGGRYGLSSKEFDPAMVKSVYDELDREQPLNHFTVGINDDVSFKSLPLGGRLETVKNTFNCMFYGLGADGTVGANKNSIKIIGETTDNYVQGYFVYDSKKAGAQTVSHLRFGPEPIYSTYLIHKANFIACHQFNFIEKYDILKSIKKGGTFLLNSPFDKDAIWDVLPKRMQEQIVGNELDFYVIDATKVAQDVNLGKRTNTVLQTCFFAISGVLPKDEAIKKIKEAIVKSYSKKGDAIVQMNFNAVDKSLENLQKVDYPKQVTSDAELKPMMTGDADPFVKEVLGKILAGNGDELPVSAFPVDGTFPTGTTQFEKRGIAINVPVWDGEDICTQCNKCVAICPHAAIRAKVVSNEELAGAPSTLKSVPAKGRPFNGAEESYVLQVSAQDCTGCDLCVAVCPAVSKENPEFKAINMHDKLEVETVEDQNWDYFIDLPDYNRSALQITNVKGSQFLEPLFEFSGACSGCGETPYIKLLTQLFGDSILIANATGCSSIYGGNLPTTPYKKNKFGRGPAWANSLFEDNAEYGLGMKLALTKKQEIAVSLLKSLESEVGSELIEAILNNSEKTEAEKQENFENLDKLRAKLANLDKPEAKKLSQLTDYLRKKSVWILGGDGWAYDIGYGGVDHVLASGENINIMVLDTEIYSNTGGQMSKATPLGASAKFAVAGKRTGKKSLALQAVSYQNVYVAQIAIGAKDLQTLKALEEAEAYDGPSLIIAYSHCNDHGYDLKDGAMHQEKAVETGYWPLFRFDPAKPKGKKFKLDSKAPSAPLEEFMYMETRFSRVVKDNAELGAELLKQAQEEVDSRWEKLELYRGM</sequence>
<dbReference type="NCBIfam" id="TIGR02176">
    <property type="entry name" value="pyruv_ox_red"/>
    <property type="match status" value="1"/>
</dbReference>
<dbReference type="Pfam" id="PF01855">
    <property type="entry name" value="POR_N"/>
    <property type="match status" value="1"/>
</dbReference>
<protein>
    <submittedName>
        <fullName evidence="11">Pyruvate:ferredoxin (Flavodoxin) oxidoreductase</fullName>
    </submittedName>
</protein>
<dbReference type="Gene3D" id="3.40.50.970">
    <property type="match status" value="2"/>
</dbReference>
<dbReference type="SMART" id="SM00890">
    <property type="entry name" value="EKR"/>
    <property type="match status" value="1"/>
</dbReference>
<evidence type="ECO:0000256" key="5">
    <source>
        <dbReference type="ARBA" id="ARBA00022982"/>
    </source>
</evidence>
<dbReference type="InterPro" id="IPR019456">
    <property type="entry name" value="Pyrv-flavodox_OxRtase_EKR"/>
</dbReference>
<dbReference type="InterPro" id="IPR029061">
    <property type="entry name" value="THDP-binding"/>
</dbReference>
<dbReference type="Proteomes" id="UP001166021">
    <property type="component" value="Unassembled WGS sequence"/>
</dbReference>
<evidence type="ECO:0000256" key="1">
    <source>
        <dbReference type="ARBA" id="ARBA00009032"/>
    </source>
</evidence>
<dbReference type="CDD" id="cd03377">
    <property type="entry name" value="TPP_PFOR_PNO"/>
    <property type="match status" value="1"/>
</dbReference>
<organism evidence="11 12">
    <name type="scientific">Maribacter aquimaris</name>
    <dbReference type="NCBI Taxonomy" id="2737171"/>
    <lineage>
        <taxon>Bacteria</taxon>
        <taxon>Pseudomonadati</taxon>
        <taxon>Bacteroidota</taxon>
        <taxon>Flavobacteriia</taxon>
        <taxon>Flavobacteriales</taxon>
        <taxon>Flavobacteriaceae</taxon>
        <taxon>Maribacter</taxon>
    </lineage>
</organism>
<dbReference type="Pfam" id="PF12838">
    <property type="entry name" value="Fer4_7"/>
    <property type="match status" value="1"/>
</dbReference>
<proteinExistence type="inferred from homology"/>
<evidence type="ECO:0000256" key="8">
    <source>
        <dbReference type="ARBA" id="ARBA00023014"/>
    </source>
</evidence>
<evidence type="ECO:0000256" key="7">
    <source>
        <dbReference type="ARBA" id="ARBA00023004"/>
    </source>
</evidence>
<keyword evidence="8" id="KW-0411">Iron-sulfur</keyword>
<dbReference type="InterPro" id="IPR009014">
    <property type="entry name" value="Transketo_C/PFOR_II"/>
</dbReference>
<dbReference type="EMBL" id="JABTCF010000002">
    <property type="protein sequence ID" value="MBD0777097.1"/>
    <property type="molecule type" value="Genomic_DNA"/>
</dbReference>
<keyword evidence="4" id="KW-0479">Metal-binding</keyword>
<dbReference type="InterPro" id="IPR017900">
    <property type="entry name" value="4Fe4S_Fe_S_CS"/>
</dbReference>
<keyword evidence="5 9" id="KW-0249">Electron transport</keyword>
<dbReference type="PANTHER" id="PTHR32154:SF0">
    <property type="entry name" value="PYRUVATE-FLAVODOXIN OXIDOREDUCTASE-RELATED"/>
    <property type="match status" value="1"/>
</dbReference>
<dbReference type="InterPro" id="IPR033412">
    <property type="entry name" value="PFOR_II"/>
</dbReference>
<evidence type="ECO:0000259" key="10">
    <source>
        <dbReference type="PROSITE" id="PS51379"/>
    </source>
</evidence>
<dbReference type="InterPro" id="IPR037112">
    <property type="entry name" value="Pyrv-flavodox_OxR_EKR_sf"/>
</dbReference>
<dbReference type="SUPFAM" id="SSF52922">
    <property type="entry name" value="TK C-terminal domain-like"/>
    <property type="match status" value="1"/>
</dbReference>
<dbReference type="Gene3D" id="4.10.780.10">
    <property type="entry name" value="Pyruvate-flavodoxin oxidoreductase, EKR domain"/>
    <property type="match status" value="1"/>
</dbReference>
<dbReference type="InterPro" id="IPR002869">
    <property type="entry name" value="Pyrv_flavodox_OxRed_cen"/>
</dbReference>
<keyword evidence="11" id="KW-0670">Pyruvate</keyword>
<keyword evidence="3" id="KW-0004">4Fe-4S</keyword>
<name>A0ABR7UXY9_9FLAO</name>
<dbReference type="Pfam" id="PF10371">
    <property type="entry name" value="EKR"/>
    <property type="match status" value="1"/>
</dbReference>
<dbReference type="InterPro" id="IPR019752">
    <property type="entry name" value="Pyrv/ketoisovalerate_OxRed_cat"/>
</dbReference>
<reference evidence="11" key="1">
    <citation type="submission" date="2020-05" db="EMBL/GenBank/DDBJ databases">
        <title>The draft genome sequence of Maribacter sp. ANRC-HE7.</title>
        <authorList>
            <person name="Mu L."/>
        </authorList>
    </citation>
    <scope>NUCLEOTIDE SEQUENCE</scope>
    <source>
        <strain evidence="11">ANRC-HE7</strain>
    </source>
</reference>
<dbReference type="PROSITE" id="PS51379">
    <property type="entry name" value="4FE4S_FER_2"/>
    <property type="match status" value="2"/>
</dbReference>
<dbReference type="Gene3D" id="3.40.50.920">
    <property type="match status" value="1"/>
</dbReference>
<dbReference type="PIRSF" id="PIRSF000159">
    <property type="entry name" value="NifJ"/>
    <property type="match status" value="1"/>
</dbReference>
<evidence type="ECO:0000256" key="6">
    <source>
        <dbReference type="ARBA" id="ARBA00023002"/>
    </source>
</evidence>
<dbReference type="SUPFAM" id="SSF52518">
    <property type="entry name" value="Thiamin diphosphate-binding fold (THDP-binding)"/>
    <property type="match status" value="2"/>
</dbReference>
<keyword evidence="12" id="KW-1185">Reference proteome</keyword>